<dbReference type="InterPro" id="IPR018490">
    <property type="entry name" value="cNMP-bd_dom_sf"/>
</dbReference>
<dbReference type="GO" id="GO:0005829">
    <property type="term" value="C:cytosol"/>
    <property type="evidence" value="ECO:0007669"/>
    <property type="project" value="TreeGrafter"/>
</dbReference>
<keyword evidence="3" id="KW-0804">Transcription</keyword>
<dbReference type="PANTHER" id="PTHR24567">
    <property type="entry name" value="CRP FAMILY TRANSCRIPTIONAL REGULATORY PROTEIN"/>
    <property type="match status" value="1"/>
</dbReference>
<evidence type="ECO:0000256" key="1">
    <source>
        <dbReference type="ARBA" id="ARBA00023015"/>
    </source>
</evidence>
<gene>
    <name evidence="6" type="ORF">HLPCO_001634</name>
</gene>
<comment type="caution">
    <text evidence="6">The sequence shown here is derived from an EMBL/GenBank/DDBJ whole genome shotgun (WGS) entry which is preliminary data.</text>
</comment>
<dbReference type="SUPFAM" id="SSF51206">
    <property type="entry name" value="cAMP-binding domain-like"/>
    <property type="match status" value="1"/>
</dbReference>
<protein>
    <submittedName>
        <fullName evidence="6">CRP-FNR family transcriptional regulator protein</fullName>
    </submittedName>
</protein>
<dbReference type="InParanoid" id="F7PSH9"/>
<dbReference type="FunCoup" id="F7PSH9">
    <property type="interactions" value="199"/>
</dbReference>
<accession>F7PSH9</accession>
<dbReference type="Proteomes" id="UP000005707">
    <property type="component" value="Unassembled WGS sequence"/>
</dbReference>
<evidence type="ECO:0000259" key="5">
    <source>
        <dbReference type="PROSITE" id="PS51063"/>
    </source>
</evidence>
<feature type="domain" description="HTH crp-type" evidence="5">
    <location>
        <begin position="161"/>
        <end position="235"/>
    </location>
</feature>
<dbReference type="Gene3D" id="1.10.10.10">
    <property type="entry name" value="Winged helix-like DNA-binding domain superfamily/Winged helix DNA-binding domain"/>
    <property type="match status" value="1"/>
</dbReference>
<keyword evidence="2" id="KW-0238">DNA-binding</keyword>
<dbReference type="SUPFAM" id="SSF46785">
    <property type="entry name" value="Winged helix' DNA-binding domain"/>
    <property type="match status" value="1"/>
</dbReference>
<dbReference type="PANTHER" id="PTHR24567:SF74">
    <property type="entry name" value="HTH-TYPE TRANSCRIPTIONAL REGULATOR ARCR"/>
    <property type="match status" value="1"/>
</dbReference>
<evidence type="ECO:0000259" key="4">
    <source>
        <dbReference type="PROSITE" id="PS50042"/>
    </source>
</evidence>
<reference evidence="6 7" key="2">
    <citation type="journal article" date="2013" name="PLoS ONE">
        <title>INDIGO - INtegrated Data Warehouse of MIcrobial GenOmes with Examples from the Red Sea Extremophiles.</title>
        <authorList>
            <person name="Alam I."/>
            <person name="Antunes A."/>
            <person name="Kamau A.A."/>
            <person name="Ba Alawi W."/>
            <person name="Kalkatawi M."/>
            <person name="Stingl U."/>
            <person name="Bajic V.B."/>
        </authorList>
    </citation>
    <scope>NUCLEOTIDE SEQUENCE [LARGE SCALE GENOMIC DNA]</scope>
    <source>
        <strain evidence="6 7">SSD-17B</strain>
    </source>
</reference>
<evidence type="ECO:0000313" key="7">
    <source>
        <dbReference type="Proteomes" id="UP000005707"/>
    </source>
</evidence>
<dbReference type="STRING" id="1033810.HLPCO_001634"/>
<dbReference type="InterPro" id="IPR050397">
    <property type="entry name" value="Env_Response_Regulators"/>
</dbReference>
<proteinExistence type="predicted"/>
<dbReference type="InterPro" id="IPR000595">
    <property type="entry name" value="cNMP-bd_dom"/>
</dbReference>
<dbReference type="PRINTS" id="PR00034">
    <property type="entry name" value="HTHCRP"/>
</dbReference>
<evidence type="ECO:0000256" key="2">
    <source>
        <dbReference type="ARBA" id="ARBA00023125"/>
    </source>
</evidence>
<dbReference type="InterPro" id="IPR014710">
    <property type="entry name" value="RmlC-like_jellyroll"/>
</dbReference>
<keyword evidence="1" id="KW-0805">Transcription regulation</keyword>
<name>F7PSH9_9MOLU</name>
<dbReference type="Pfam" id="PF00027">
    <property type="entry name" value="cNMP_binding"/>
    <property type="match status" value="1"/>
</dbReference>
<feature type="domain" description="Cyclic nucleotide-binding" evidence="4">
    <location>
        <begin position="26"/>
        <end position="130"/>
    </location>
</feature>
<dbReference type="PROSITE" id="PS50042">
    <property type="entry name" value="CNMP_BINDING_3"/>
    <property type="match status" value="1"/>
</dbReference>
<dbReference type="InterPro" id="IPR036388">
    <property type="entry name" value="WH-like_DNA-bd_sf"/>
</dbReference>
<dbReference type="GO" id="GO:0003677">
    <property type="term" value="F:DNA binding"/>
    <property type="evidence" value="ECO:0007669"/>
    <property type="project" value="UniProtKB-KW"/>
</dbReference>
<keyword evidence="7" id="KW-1185">Reference proteome</keyword>
<sequence length="242" mass="27829">MTMCVQMIPLIKGFISGVIKMINHKLINCLNFEQKKLIGKLTQIREVEKDSIIFLEYDPADYVYYIKEGLIKVYKTSLEGSEKIFTIYPENSFIALGVLFNEPHEYPASAAAISDGTVYALPRKELEQAIINDPKASKAWLGFMNNRLLRVQSMLSDEIFASGTERLKKLLRYFKQNTEYKEDNESLSYRIPINKQDMAELLSIRRETLSRILSSLKKEGVCVFKGKNVTIDNDWLYSDEGV</sequence>
<dbReference type="Pfam" id="PF13545">
    <property type="entry name" value="HTH_Crp_2"/>
    <property type="match status" value="1"/>
</dbReference>
<dbReference type="InterPro" id="IPR036390">
    <property type="entry name" value="WH_DNA-bd_sf"/>
</dbReference>
<dbReference type="SMART" id="SM00100">
    <property type="entry name" value="cNMP"/>
    <property type="match status" value="1"/>
</dbReference>
<dbReference type="CDD" id="cd00038">
    <property type="entry name" value="CAP_ED"/>
    <property type="match status" value="1"/>
</dbReference>
<dbReference type="PROSITE" id="PS51063">
    <property type="entry name" value="HTH_CRP_2"/>
    <property type="match status" value="1"/>
</dbReference>
<dbReference type="AlphaFoldDB" id="F7PSH9"/>
<dbReference type="SMART" id="SM00419">
    <property type="entry name" value="HTH_CRP"/>
    <property type="match status" value="1"/>
</dbReference>
<organism evidence="6 7">
    <name type="scientific">Haloplasma contractile SSD-17B</name>
    <dbReference type="NCBI Taxonomy" id="1033810"/>
    <lineage>
        <taxon>Bacteria</taxon>
        <taxon>Bacillati</taxon>
        <taxon>Mycoplasmatota</taxon>
        <taxon>Mollicutes</taxon>
        <taxon>Haloplasmatales</taxon>
        <taxon>Haloplasmataceae</taxon>
        <taxon>Haloplasma</taxon>
    </lineage>
</organism>
<dbReference type="InterPro" id="IPR012318">
    <property type="entry name" value="HTH_CRP"/>
</dbReference>
<dbReference type="Gene3D" id="2.60.120.10">
    <property type="entry name" value="Jelly Rolls"/>
    <property type="match status" value="1"/>
</dbReference>
<dbReference type="EMBL" id="AFNU02000004">
    <property type="protein sequence ID" value="ERJ12633.1"/>
    <property type="molecule type" value="Genomic_DNA"/>
</dbReference>
<dbReference type="GO" id="GO:0003700">
    <property type="term" value="F:DNA-binding transcription factor activity"/>
    <property type="evidence" value="ECO:0007669"/>
    <property type="project" value="TreeGrafter"/>
</dbReference>
<evidence type="ECO:0000256" key="3">
    <source>
        <dbReference type="ARBA" id="ARBA00023163"/>
    </source>
</evidence>
<evidence type="ECO:0000313" key="6">
    <source>
        <dbReference type="EMBL" id="ERJ12633.1"/>
    </source>
</evidence>
<reference evidence="6 7" key="1">
    <citation type="journal article" date="2011" name="J. Bacteriol.">
        <title>Genome sequence of Haloplasma contractile, an unusual contractile bacterium from a deep-sea anoxic brine lake.</title>
        <authorList>
            <person name="Antunes A."/>
            <person name="Alam I."/>
            <person name="El Dorry H."/>
            <person name="Siam R."/>
            <person name="Robertson A."/>
            <person name="Bajic V.B."/>
            <person name="Stingl U."/>
        </authorList>
    </citation>
    <scope>NUCLEOTIDE SEQUENCE [LARGE SCALE GENOMIC DNA]</scope>
    <source>
        <strain evidence="6 7">SSD-17B</strain>
    </source>
</reference>
<dbReference type="eggNOG" id="COG0664">
    <property type="taxonomic scope" value="Bacteria"/>
</dbReference>